<protein>
    <submittedName>
        <fullName evidence="1">Uncharacterized protein</fullName>
    </submittedName>
</protein>
<name>A0A2U9IF16_9CREN</name>
<evidence type="ECO:0000313" key="2">
    <source>
        <dbReference type="Proteomes" id="UP000248044"/>
    </source>
</evidence>
<evidence type="ECO:0000313" key="1">
    <source>
        <dbReference type="EMBL" id="AWR94611.1"/>
    </source>
</evidence>
<sequence length="191" mass="22019">MIIAGVLLAITLAYISIYMSAGNYTRIQNSPNVSMPNIEFSTENSPAVYRLNISDNNFSAEYTVLLTTDSIINSYCINNDTQIPQYGPAFVVNTKIYIYPLLYVYPQQIVINNSNRNIEFNIMSDSLKEIFIGYNSSLYEISFIHEYLSGNNTLIQVGLHLKDISRQSEIVIPIWTEYNMKYYYTYIIIIY</sequence>
<dbReference type="AlphaFoldDB" id="A0A2U9IF16"/>
<accession>A0A2U9IF16</accession>
<organism evidence="1 2">
    <name type="scientific">Acidianus brierleyi</name>
    <dbReference type="NCBI Taxonomy" id="41673"/>
    <lineage>
        <taxon>Archaea</taxon>
        <taxon>Thermoproteota</taxon>
        <taxon>Thermoprotei</taxon>
        <taxon>Sulfolobales</taxon>
        <taxon>Sulfolobaceae</taxon>
        <taxon>Acidianus</taxon>
    </lineage>
</organism>
<proteinExistence type="predicted"/>
<reference evidence="1 2" key="1">
    <citation type="submission" date="2018-05" db="EMBL/GenBank/DDBJ databases">
        <title>Complete Genome Sequences of Extremely Thermoacidophilic, Metal-Mobilizing Type-Strain Members of the Archaeal Family Sulfolobaceae: Acidianus brierleyi DSM-1651T, Acidianus sulfidivorans DSM-18786T, Metallosphaera hakonensis DSM-7519T, and Metallosphaera prunae DSM-10039T.</title>
        <authorList>
            <person name="Counts J.A."/>
            <person name="Kelly R.M."/>
        </authorList>
    </citation>
    <scope>NUCLEOTIDE SEQUENCE [LARGE SCALE GENOMIC DNA]</scope>
    <source>
        <strain evidence="1 2">DSM 1651</strain>
    </source>
</reference>
<gene>
    <name evidence="1" type="ORF">DFR85_08415</name>
</gene>
<dbReference type="EMBL" id="CP029289">
    <property type="protein sequence ID" value="AWR94611.1"/>
    <property type="molecule type" value="Genomic_DNA"/>
</dbReference>
<dbReference type="Proteomes" id="UP000248044">
    <property type="component" value="Chromosome"/>
</dbReference>
<dbReference type="KEGG" id="abri:DFR85_08415"/>
<keyword evidence="2" id="KW-1185">Reference proteome</keyword>